<gene>
    <name evidence="2" type="ORF">AABD04_06990</name>
</gene>
<organism evidence="2 3">
    <name type="scientific">Rhodococcus navarretei</name>
    <dbReference type="NCBI Taxonomy" id="3128981"/>
    <lineage>
        <taxon>Bacteria</taxon>
        <taxon>Bacillati</taxon>
        <taxon>Actinomycetota</taxon>
        <taxon>Actinomycetes</taxon>
        <taxon>Mycobacteriales</taxon>
        <taxon>Nocardiaceae</taxon>
        <taxon>Rhodococcus</taxon>
    </lineage>
</organism>
<evidence type="ECO:0000313" key="2">
    <source>
        <dbReference type="EMBL" id="MEK8070594.1"/>
    </source>
</evidence>
<dbReference type="RefSeq" id="WP_341440645.1">
    <property type="nucleotide sequence ID" value="NZ_JBBPCN010000001.1"/>
</dbReference>
<accession>A0ABU9CT66</accession>
<dbReference type="EMBL" id="JBBPCN010000001">
    <property type="protein sequence ID" value="MEK8070594.1"/>
    <property type="molecule type" value="Genomic_DNA"/>
</dbReference>
<proteinExistence type="predicted"/>
<evidence type="ECO:0000256" key="1">
    <source>
        <dbReference type="ARBA" id="ARBA00022729"/>
    </source>
</evidence>
<dbReference type="InterPro" id="IPR019674">
    <property type="entry name" value="Lipoprotein_LpqN/LpqT-like"/>
</dbReference>
<reference evidence="2 3" key="1">
    <citation type="submission" date="2024-03" db="EMBL/GenBank/DDBJ databases">
        <title>Rhodococcus navarretei sp. nov. and Pseudarthrobacter quantumdoti sp. nov., two new species with the ability to biosynthesize Quantum Dots isolated from soil samples at Union Glacier, Antarctica.</title>
        <authorList>
            <person name="Vargas M."/>
        </authorList>
    </citation>
    <scope>NUCLEOTIDE SEQUENCE [LARGE SCALE GENOMIC DNA]</scope>
    <source>
        <strain evidence="2 3">EXRC-4A-4</strain>
    </source>
</reference>
<comment type="caution">
    <text evidence="2">The sequence shown here is derived from an EMBL/GenBank/DDBJ whole genome shotgun (WGS) entry which is preliminary data.</text>
</comment>
<sequence length="229" mass="23757">MLDAVGGWLESHSAQLPAGHCLWICGGSDGAGNLWRASESSATKGPAVNDALPTDSSEPTTIAEYLNAHSLRVSPLDGAAAAEVGITVPIPAGWQTLDPAQFPGATQVIVEPNLVENGFAPNAVLLVGALSRTIDPDALMALGFGDGRAMPGWVEREASEAPWLGWPSSFIRGTYVAEQLEAAVTTRYVVVGVDTQYLVQLTVTTLASQLDALAFDVAAINDGLTTNGS</sequence>
<dbReference type="Gene3D" id="3.40.1000.10">
    <property type="entry name" value="Mog1/PsbP, alpha/beta/alpha sandwich"/>
    <property type="match status" value="1"/>
</dbReference>
<protein>
    <submittedName>
        <fullName evidence="2">LpqN/LpqT family lipoprotein</fullName>
    </submittedName>
</protein>
<dbReference type="Proteomes" id="UP001456513">
    <property type="component" value="Unassembled WGS sequence"/>
</dbReference>
<dbReference type="Pfam" id="PF10738">
    <property type="entry name" value="Lpp-LpqN"/>
    <property type="match status" value="1"/>
</dbReference>
<keyword evidence="3" id="KW-1185">Reference proteome</keyword>
<evidence type="ECO:0000313" key="3">
    <source>
        <dbReference type="Proteomes" id="UP001456513"/>
    </source>
</evidence>
<keyword evidence="1" id="KW-0732">Signal</keyword>
<keyword evidence="2" id="KW-0449">Lipoprotein</keyword>
<name>A0ABU9CT66_9NOCA</name>